<evidence type="ECO:0000256" key="2">
    <source>
        <dbReference type="ARBA" id="ARBA00022630"/>
    </source>
</evidence>
<keyword evidence="2" id="KW-0285">Flavoprotein</keyword>
<organism evidence="7 8">
    <name type="scientific">Pantoea cypripedii</name>
    <name type="common">Pectobacterium cypripedii</name>
    <name type="synonym">Erwinia cypripedii</name>
    <dbReference type="NCBI Taxonomy" id="55209"/>
    <lineage>
        <taxon>Bacteria</taxon>
        <taxon>Pseudomonadati</taxon>
        <taxon>Pseudomonadota</taxon>
        <taxon>Gammaproteobacteria</taxon>
        <taxon>Enterobacterales</taxon>
        <taxon>Erwiniaceae</taxon>
        <taxon>Pantoea</taxon>
    </lineage>
</organism>
<dbReference type="PANTHER" id="PTHR43303:SF4">
    <property type="entry name" value="NADPH DEHYDROGENASE C23G7.10C-RELATED"/>
    <property type="match status" value="1"/>
</dbReference>
<dbReference type="FunFam" id="3.20.20.70:FF:000262">
    <property type="entry name" value="NADH:flavin oxidoreductase"/>
    <property type="match status" value="1"/>
</dbReference>
<dbReference type="RefSeq" id="WP_084876295.1">
    <property type="nucleotide sequence ID" value="NZ_MLJI01000001.1"/>
</dbReference>
<dbReference type="STRING" id="55209.HA50_14365"/>
<dbReference type="AlphaFoldDB" id="A0A1X1EWQ8"/>
<feature type="domain" description="NADH:flavin oxidoreductase/NADH oxidase N-terminal" evidence="6">
    <location>
        <begin position="7"/>
        <end position="356"/>
    </location>
</feature>
<protein>
    <submittedName>
        <fullName evidence="7">12-oxophytodienoate reductase</fullName>
    </submittedName>
</protein>
<keyword evidence="8" id="KW-1185">Reference proteome</keyword>
<comment type="caution">
    <text evidence="7">The sequence shown here is derived from an EMBL/GenBank/DDBJ whole genome shotgun (WGS) entry which is preliminary data.</text>
</comment>
<dbReference type="InterPro" id="IPR044152">
    <property type="entry name" value="YqjM-like"/>
</dbReference>
<dbReference type="Gene3D" id="3.20.20.70">
    <property type="entry name" value="Aldolase class I"/>
    <property type="match status" value="1"/>
</dbReference>
<dbReference type="Proteomes" id="UP000193749">
    <property type="component" value="Unassembled WGS sequence"/>
</dbReference>
<dbReference type="OrthoDB" id="8523426at2"/>
<keyword evidence="3" id="KW-0288">FMN</keyword>
<evidence type="ECO:0000313" key="8">
    <source>
        <dbReference type="Proteomes" id="UP000193749"/>
    </source>
</evidence>
<evidence type="ECO:0000256" key="5">
    <source>
        <dbReference type="ARBA" id="ARBA00023002"/>
    </source>
</evidence>
<evidence type="ECO:0000256" key="4">
    <source>
        <dbReference type="ARBA" id="ARBA00022857"/>
    </source>
</evidence>
<dbReference type="SUPFAM" id="SSF51395">
    <property type="entry name" value="FMN-linked oxidoreductases"/>
    <property type="match status" value="1"/>
</dbReference>
<dbReference type="InterPro" id="IPR013785">
    <property type="entry name" value="Aldolase_TIM"/>
</dbReference>
<dbReference type="CDD" id="cd04747">
    <property type="entry name" value="OYE_like_5_FMN"/>
    <property type="match status" value="1"/>
</dbReference>
<dbReference type="GO" id="GO:0010181">
    <property type="term" value="F:FMN binding"/>
    <property type="evidence" value="ECO:0007669"/>
    <property type="project" value="InterPro"/>
</dbReference>
<comment type="cofactor">
    <cofactor evidence="1">
        <name>FMN</name>
        <dbReference type="ChEBI" id="CHEBI:58210"/>
    </cofactor>
</comment>
<evidence type="ECO:0000256" key="3">
    <source>
        <dbReference type="ARBA" id="ARBA00022643"/>
    </source>
</evidence>
<dbReference type="GO" id="GO:0003959">
    <property type="term" value="F:NADPH dehydrogenase activity"/>
    <property type="evidence" value="ECO:0007669"/>
    <property type="project" value="InterPro"/>
</dbReference>
<accession>A0A1X1EWQ8</accession>
<keyword evidence="4" id="KW-0521">NADP</keyword>
<dbReference type="GO" id="GO:0050661">
    <property type="term" value="F:NADP binding"/>
    <property type="evidence" value="ECO:0007669"/>
    <property type="project" value="InterPro"/>
</dbReference>
<name>A0A1X1EWQ8_PANCY</name>
<evidence type="ECO:0000259" key="6">
    <source>
        <dbReference type="Pfam" id="PF00724"/>
    </source>
</evidence>
<dbReference type="PANTHER" id="PTHR43303">
    <property type="entry name" value="NADPH DEHYDROGENASE C23G7.10C-RELATED"/>
    <property type="match status" value="1"/>
</dbReference>
<evidence type="ECO:0000256" key="1">
    <source>
        <dbReference type="ARBA" id="ARBA00001917"/>
    </source>
</evidence>
<keyword evidence="5" id="KW-0560">Oxidoreductase</keyword>
<reference evidence="7 8" key="1">
    <citation type="journal article" date="2017" name="Antonie Van Leeuwenhoek">
        <title>Phylogenomic resolution of the bacterial genus Pantoea and its relationship with Erwinia and Tatumella.</title>
        <authorList>
            <person name="Palmer M."/>
            <person name="Steenkamp E.T."/>
            <person name="Coetzee M.P."/>
            <person name="Chan W.Y."/>
            <person name="van Zyl E."/>
            <person name="De Maayer P."/>
            <person name="Coutinho T.A."/>
            <person name="Blom J."/>
            <person name="Smits T.H."/>
            <person name="Duffy B."/>
            <person name="Venter S.N."/>
        </authorList>
    </citation>
    <scope>NUCLEOTIDE SEQUENCE [LARGE SCALE GENOMIC DNA]</scope>
    <source>
        <strain evidence="7 8">LMG 2657</strain>
    </source>
</reference>
<evidence type="ECO:0000313" key="7">
    <source>
        <dbReference type="EMBL" id="ORM94470.1"/>
    </source>
</evidence>
<dbReference type="Pfam" id="PF00724">
    <property type="entry name" value="Oxidored_FMN"/>
    <property type="match status" value="1"/>
</dbReference>
<dbReference type="EMBL" id="MLJI01000001">
    <property type="protein sequence ID" value="ORM94470.1"/>
    <property type="molecule type" value="Genomic_DNA"/>
</dbReference>
<gene>
    <name evidence="7" type="ORF">HA50_14365</name>
</gene>
<proteinExistence type="predicted"/>
<dbReference type="InterPro" id="IPR001155">
    <property type="entry name" value="OxRdtase_FMN_N"/>
</dbReference>
<sequence>MHSTSLMFSPYQLKNLLLPNRVVMAPMTRSFSPGGIPTPEMAAYYRRRAAAGVGLIITEATGINRPASVNEPDVPIFHGEAALAGWKKVVDEVHAAGGKIMPQLWHVGTKRSIFHADWQAGAPFEGPSGLSIAGESVGNPMSDADIADTIDAFADAAVNAERLGFDGIELHGGHSYLINQFFFGHLNLRQDRWGGESLLARSRFAIEVLKAIRQRVSADFPVLFRFSQWKAQAFDSRIAETPDILADWLNALANAGVDAFDCSQRHYWDAAFPEVDKTLNMAGWVKKLTGVTSIAVGAAGLSGDVFSSLAGKCFATAPLDPLLERLENGEFDLMMVGRPLLQDPQWLEKIRLGRLDQLAGFTTEALKTLY</sequence>